<dbReference type="GO" id="GO:0005829">
    <property type="term" value="C:cytosol"/>
    <property type="evidence" value="ECO:0007669"/>
    <property type="project" value="TreeGrafter"/>
</dbReference>
<feature type="binding site" evidence="12">
    <location>
        <position position="13"/>
    </location>
    <ligand>
        <name>Mg(2+)</name>
        <dbReference type="ChEBI" id="CHEBI:18420"/>
        <label>1</label>
    </ligand>
</feature>
<dbReference type="SFLD" id="SFLDS00003">
    <property type="entry name" value="Haloacid_Dehalogenase"/>
    <property type="match status" value="1"/>
</dbReference>
<dbReference type="EC" id="5.4.2.8" evidence="5 13"/>
<evidence type="ECO:0000256" key="1">
    <source>
        <dbReference type="ARBA" id="ARBA00004496"/>
    </source>
</evidence>
<dbReference type="STRING" id="5875.Q4N7N5"/>
<feature type="binding site" evidence="11">
    <location>
        <position position="141"/>
    </location>
    <ligand>
        <name>alpha-D-mannose 1-phosphate</name>
        <dbReference type="ChEBI" id="CHEBI:58409"/>
    </ligand>
</feature>
<keyword evidence="9 13" id="KW-0413">Isomerase</keyword>
<dbReference type="InterPro" id="IPR043169">
    <property type="entry name" value="PMM_cap"/>
</dbReference>
<dbReference type="NCBIfam" id="TIGR01484">
    <property type="entry name" value="HAD-SF-IIB"/>
    <property type="match status" value="1"/>
</dbReference>
<comment type="catalytic activity">
    <reaction evidence="13">
        <text>alpha-D-mannose 1-phosphate = D-mannose 6-phosphate</text>
        <dbReference type="Rhea" id="RHEA:11140"/>
        <dbReference type="ChEBI" id="CHEBI:58409"/>
        <dbReference type="ChEBI" id="CHEBI:58735"/>
        <dbReference type="EC" id="5.4.2.8"/>
    </reaction>
</comment>
<feature type="binding site" evidence="12">
    <location>
        <position position="236"/>
    </location>
    <ligand>
        <name>Mg(2+)</name>
        <dbReference type="ChEBI" id="CHEBI:18420"/>
        <label>1</label>
    </ligand>
</feature>
<evidence type="ECO:0000256" key="2">
    <source>
        <dbReference type="ARBA" id="ARBA00004699"/>
    </source>
</evidence>
<dbReference type="PANTHER" id="PTHR10466">
    <property type="entry name" value="PHOSPHOMANNOMUTASE"/>
    <property type="match status" value="1"/>
</dbReference>
<comment type="caution">
    <text evidence="14">The sequence shown here is derived from an EMBL/GenBank/DDBJ whole genome shotgun (WGS) entry which is preliminary data.</text>
</comment>
<dbReference type="GO" id="GO:0009298">
    <property type="term" value="P:GDP-mannose biosynthetic process"/>
    <property type="evidence" value="ECO:0007669"/>
    <property type="project" value="UniProtKB-UniPathway"/>
</dbReference>
<comment type="subunit">
    <text evidence="4 13">Homodimer.</text>
</comment>
<keyword evidence="8 12" id="KW-0460">Magnesium</keyword>
<name>Q4N7N5_THEPA</name>
<dbReference type="KEGG" id="tpv:TP01_0785"/>
<keyword evidence="7 12" id="KW-0479">Metal-binding</keyword>
<evidence type="ECO:0000256" key="5">
    <source>
        <dbReference type="ARBA" id="ARBA00012730"/>
    </source>
</evidence>
<dbReference type="GO" id="GO:0006013">
    <property type="term" value="P:mannose metabolic process"/>
    <property type="evidence" value="ECO:0007669"/>
    <property type="project" value="TreeGrafter"/>
</dbReference>
<dbReference type="Pfam" id="PF03332">
    <property type="entry name" value="PMM"/>
    <property type="match status" value="2"/>
</dbReference>
<evidence type="ECO:0000256" key="6">
    <source>
        <dbReference type="ARBA" id="ARBA00022490"/>
    </source>
</evidence>
<dbReference type="UniPathway" id="UPA00126">
    <property type="reaction ID" value="UER00424"/>
</dbReference>
<evidence type="ECO:0000256" key="12">
    <source>
        <dbReference type="PIRSR" id="PIRSR605002-3"/>
    </source>
</evidence>
<dbReference type="InParanoid" id="Q4N7N5"/>
<sequence length="263" mass="30552">MENDSIVLLFDLDETLALSFKPVSDEMKSYLLMCKEKGYRIALVSGSDFKKVASQLNPEFSKNFDFLFCENGTQVYKNGELVHSESIVNFLPDSLYKDLVNYVLVYISKLDIPKKRGCFIELRNSIINISPIGRNCSEPERHEFYEYDCVEKVRLKMCQDLTQRFNYSLNYSHCIIILRFMNSEPKLHFSVGGKISVDVFPEGWSKTFCLQFLDGYKTIHFFGDMTDPGGNDYEIFVDPRVIGHKVLNYHDTIKQLNELFLNK</sequence>
<proteinExistence type="inferred from homology"/>
<feature type="binding site" evidence="12">
    <location>
        <position position="238"/>
    </location>
    <ligand>
        <name>Mg(2+)</name>
        <dbReference type="ChEBI" id="CHEBI:18420"/>
        <label>1</label>
    </ligand>
</feature>
<dbReference type="InterPro" id="IPR005002">
    <property type="entry name" value="PMM"/>
</dbReference>
<comment type="pathway">
    <text evidence="2 13">Nucleotide-sugar biosynthesis; GDP-alpha-D-mannose biosynthesis; alpha-D-mannose 1-phosphate from D-fructose 6-phosphate: step 2/2.</text>
</comment>
<dbReference type="FunCoup" id="Q4N7N5">
    <property type="interactions" value="170"/>
</dbReference>
<comment type="subcellular location">
    <subcellularLocation>
        <location evidence="1 13">Cytoplasm</location>
    </subcellularLocation>
</comment>
<dbReference type="GO" id="GO:0006487">
    <property type="term" value="P:protein N-linked glycosylation"/>
    <property type="evidence" value="ECO:0007669"/>
    <property type="project" value="TreeGrafter"/>
</dbReference>
<dbReference type="SFLD" id="SFLDG01143">
    <property type="entry name" value="C2.B.3:_Phosphomannomutase_Lik"/>
    <property type="match status" value="1"/>
</dbReference>
<dbReference type="Gene3D" id="3.40.50.1000">
    <property type="entry name" value="HAD superfamily/HAD-like"/>
    <property type="match status" value="1"/>
</dbReference>
<comment type="function">
    <text evidence="13">Involved in the synthesis of the GDP-mannose and dolichol-phosphate-mannose required for a number of critical mannosyl transfer reactions.</text>
</comment>
<reference evidence="14 15" key="1">
    <citation type="journal article" date="2005" name="Science">
        <title>Genome sequence of Theileria parva, a bovine pathogen that transforms lymphocytes.</title>
        <authorList>
            <person name="Gardner M.J."/>
            <person name="Bishop R."/>
            <person name="Shah T."/>
            <person name="de Villiers E.P."/>
            <person name="Carlton J.M."/>
            <person name="Hall N."/>
            <person name="Ren Q."/>
            <person name="Paulsen I.T."/>
            <person name="Pain A."/>
            <person name="Berriman M."/>
            <person name="Wilson R.J.M."/>
            <person name="Sato S."/>
            <person name="Ralph S.A."/>
            <person name="Mann D.J."/>
            <person name="Xiong Z."/>
            <person name="Shallom S.J."/>
            <person name="Weidman J."/>
            <person name="Jiang L."/>
            <person name="Lynn J."/>
            <person name="Weaver B."/>
            <person name="Shoaibi A."/>
            <person name="Domingo A.R."/>
            <person name="Wasawo D."/>
            <person name="Crabtree J."/>
            <person name="Wortman J.R."/>
            <person name="Haas B."/>
            <person name="Angiuoli S.V."/>
            <person name="Creasy T.H."/>
            <person name="Lu C."/>
            <person name="Suh B."/>
            <person name="Silva J.C."/>
            <person name="Utterback T.R."/>
            <person name="Feldblyum T.V."/>
            <person name="Pertea M."/>
            <person name="Allen J."/>
            <person name="Nierman W.C."/>
            <person name="Taracha E.L.N."/>
            <person name="Salzberg S.L."/>
            <person name="White O.R."/>
            <person name="Fitzhugh H.A."/>
            <person name="Morzaria S."/>
            <person name="Venter J.C."/>
            <person name="Fraser C.M."/>
            <person name="Nene V."/>
        </authorList>
    </citation>
    <scope>NUCLEOTIDE SEQUENCE [LARGE SCALE GENOMIC DNA]</scope>
    <source>
        <strain evidence="14 15">Muguga</strain>
    </source>
</reference>
<keyword evidence="15" id="KW-1185">Reference proteome</keyword>
<dbReference type="GO" id="GO:0046872">
    <property type="term" value="F:metal ion binding"/>
    <property type="evidence" value="ECO:0007669"/>
    <property type="project" value="UniProtKB-KW"/>
</dbReference>
<dbReference type="Gene3D" id="3.30.1240.20">
    <property type="match status" value="1"/>
</dbReference>
<evidence type="ECO:0000313" key="15">
    <source>
        <dbReference type="Proteomes" id="UP000001949"/>
    </source>
</evidence>
<dbReference type="SFLD" id="SFLDG01140">
    <property type="entry name" value="C2.B:_Phosphomannomutase_and_P"/>
    <property type="match status" value="1"/>
</dbReference>
<dbReference type="Proteomes" id="UP000001949">
    <property type="component" value="Unassembled WGS sequence"/>
</dbReference>
<evidence type="ECO:0000256" key="13">
    <source>
        <dbReference type="RuleBase" id="RU361118"/>
    </source>
</evidence>
<evidence type="ECO:0000256" key="3">
    <source>
        <dbReference type="ARBA" id="ARBA00009736"/>
    </source>
</evidence>
<protein>
    <recommendedName>
        <fullName evidence="5 13">Phosphomannomutase</fullName>
        <ecNumber evidence="5 13">5.4.2.8</ecNumber>
    </recommendedName>
</protein>
<comment type="cofactor">
    <cofactor evidence="12">
        <name>Mg(2+)</name>
        <dbReference type="ChEBI" id="CHEBI:18420"/>
    </cofactor>
</comment>
<evidence type="ECO:0000256" key="4">
    <source>
        <dbReference type="ARBA" id="ARBA00011738"/>
    </source>
</evidence>
<evidence type="ECO:0000256" key="10">
    <source>
        <dbReference type="PIRSR" id="PIRSR605002-1"/>
    </source>
</evidence>
<feature type="binding site" evidence="11">
    <location>
        <position position="134"/>
    </location>
    <ligand>
        <name>alpha-D-mannose 1-phosphate</name>
        <dbReference type="ChEBI" id="CHEBI:58409"/>
    </ligand>
</feature>
<comment type="similarity">
    <text evidence="3 13">Belongs to the eukaryotic PMM family.</text>
</comment>
<dbReference type="VEuPathDB" id="PiroplasmaDB:TpMuguga_01g00785"/>
<feature type="binding site" evidence="12">
    <location>
        <position position="11"/>
    </location>
    <ligand>
        <name>Mg(2+)</name>
        <dbReference type="ChEBI" id="CHEBI:18420"/>
        <label>1</label>
    </ligand>
</feature>
<feature type="binding site" evidence="11">
    <location>
        <position position="123"/>
    </location>
    <ligand>
        <name>alpha-D-mannose 1-phosphate</name>
        <dbReference type="ChEBI" id="CHEBI:58409"/>
    </ligand>
</feature>
<dbReference type="InterPro" id="IPR023214">
    <property type="entry name" value="HAD_sf"/>
</dbReference>
<dbReference type="eggNOG" id="KOG3189">
    <property type="taxonomic scope" value="Eukaryota"/>
</dbReference>
<dbReference type="InterPro" id="IPR036412">
    <property type="entry name" value="HAD-like_sf"/>
</dbReference>
<feature type="active site" description="Proton donor/acceptor" evidence="10">
    <location>
        <position position="13"/>
    </location>
</feature>
<dbReference type="SUPFAM" id="SSF56784">
    <property type="entry name" value="HAD-like"/>
    <property type="match status" value="1"/>
</dbReference>
<feature type="binding site" evidence="11">
    <location>
        <position position="196"/>
    </location>
    <ligand>
        <name>alpha-D-mannose 1-phosphate</name>
        <dbReference type="ChEBI" id="CHEBI:58409"/>
    </ligand>
</feature>
<feature type="binding site" evidence="12">
    <location>
        <position position="224"/>
    </location>
    <ligand>
        <name>Mg(2+)</name>
        <dbReference type="ChEBI" id="CHEBI:18420"/>
        <label>1</label>
    </ligand>
</feature>
<dbReference type="PANTHER" id="PTHR10466:SF0">
    <property type="entry name" value="PHOSPHOMANNOMUTASE"/>
    <property type="match status" value="1"/>
</dbReference>
<dbReference type="CDD" id="cd02585">
    <property type="entry name" value="HAD_PMM"/>
    <property type="match status" value="1"/>
</dbReference>
<accession>Q4N7N5</accession>
<dbReference type="GO" id="GO:0004615">
    <property type="term" value="F:phosphomannomutase activity"/>
    <property type="evidence" value="ECO:0007669"/>
    <property type="project" value="UniProtKB-EC"/>
</dbReference>
<keyword evidence="6 13" id="KW-0963">Cytoplasm</keyword>
<evidence type="ECO:0000313" key="14">
    <source>
        <dbReference type="EMBL" id="EAN34023.1"/>
    </source>
</evidence>
<dbReference type="AlphaFoldDB" id="Q4N7N5"/>
<evidence type="ECO:0000256" key="7">
    <source>
        <dbReference type="ARBA" id="ARBA00022723"/>
    </source>
</evidence>
<evidence type="ECO:0000256" key="8">
    <source>
        <dbReference type="ARBA" id="ARBA00022842"/>
    </source>
</evidence>
<feature type="binding site" evidence="11">
    <location>
        <position position="198"/>
    </location>
    <ligand>
        <name>alpha-D-mannose 1-phosphate</name>
        <dbReference type="ChEBI" id="CHEBI:58409"/>
    </ligand>
</feature>
<evidence type="ECO:0000256" key="9">
    <source>
        <dbReference type="ARBA" id="ARBA00023235"/>
    </source>
</evidence>
<gene>
    <name evidence="14" type="ordered locus">TP01_0785</name>
</gene>
<dbReference type="OMA" id="ISHRVYT"/>
<dbReference type="InterPro" id="IPR006379">
    <property type="entry name" value="HAD-SF_hydro_IIB"/>
</dbReference>
<dbReference type="EMBL" id="AAGK01000001">
    <property type="protein sequence ID" value="EAN34023.1"/>
    <property type="molecule type" value="Genomic_DNA"/>
</dbReference>
<evidence type="ECO:0000256" key="11">
    <source>
        <dbReference type="PIRSR" id="PIRSR605002-2"/>
    </source>
</evidence>
<organism evidence="14 15">
    <name type="scientific">Theileria parva</name>
    <name type="common">East coast fever infection agent</name>
    <dbReference type="NCBI Taxonomy" id="5875"/>
    <lineage>
        <taxon>Eukaryota</taxon>
        <taxon>Sar</taxon>
        <taxon>Alveolata</taxon>
        <taxon>Apicomplexa</taxon>
        <taxon>Aconoidasida</taxon>
        <taxon>Piroplasmida</taxon>
        <taxon>Theileriidae</taxon>
        <taxon>Theileria</taxon>
    </lineage>
</organism>
<feature type="active site" description="Nucleophile" evidence="10">
    <location>
        <position position="11"/>
    </location>
</feature>